<sequence length="211" mass="23377">MHQTKDELSLPIEIGNAISHGIATGLAIAGLVILIVHAAQLGGAMRIVTTSIYGSILVLFFLSSTLFHALIYTRAQHVFRVFDHAMIFLLIAASYTPISLVTIGGWQGWTLFGCEWALAIAGVVYKSLWLKRKSAWSTLIYILMGWLCLTCFPILWHALPRPGFWLLLAGGIIYTLGAGVYLFKLPSAHFIWHFFVIAGSACIYFTILLYV</sequence>
<gene>
    <name evidence="9" type="ORF">FC43_GL001883</name>
</gene>
<feature type="transmembrane region" description="Helical" evidence="8">
    <location>
        <begin position="140"/>
        <end position="158"/>
    </location>
</feature>
<dbReference type="GO" id="GO:0046872">
    <property type="term" value="F:metal ion binding"/>
    <property type="evidence" value="ECO:0007669"/>
    <property type="project" value="UniProtKB-KW"/>
</dbReference>
<evidence type="ECO:0000256" key="8">
    <source>
        <dbReference type="SAM" id="Phobius"/>
    </source>
</evidence>
<dbReference type="Pfam" id="PF03006">
    <property type="entry name" value="HlyIII"/>
    <property type="match status" value="1"/>
</dbReference>
<comment type="similarity">
    <text evidence="2">Belongs to the UPF0073 (Hly-III) family.</text>
</comment>
<dbReference type="RefSeq" id="WP_056955185.1">
    <property type="nucleotide sequence ID" value="NZ_AZFK01000053.1"/>
</dbReference>
<dbReference type="PANTHER" id="PTHR20855">
    <property type="entry name" value="ADIPOR/PROGESTIN RECEPTOR-RELATED"/>
    <property type="match status" value="1"/>
</dbReference>
<evidence type="ECO:0000256" key="2">
    <source>
        <dbReference type="ARBA" id="ARBA00008488"/>
    </source>
</evidence>
<dbReference type="NCBIfam" id="TIGR01065">
    <property type="entry name" value="hlyIII"/>
    <property type="match status" value="1"/>
</dbReference>
<reference evidence="9 10" key="1">
    <citation type="journal article" date="2015" name="Genome Announc.">
        <title>Expanding the biotechnology potential of lactobacilli through comparative genomics of 213 strains and associated genera.</title>
        <authorList>
            <person name="Sun Z."/>
            <person name="Harris H.M."/>
            <person name="McCann A."/>
            <person name="Guo C."/>
            <person name="Argimon S."/>
            <person name="Zhang W."/>
            <person name="Yang X."/>
            <person name="Jeffery I.B."/>
            <person name="Cooney J.C."/>
            <person name="Kagawa T.F."/>
            <person name="Liu W."/>
            <person name="Song Y."/>
            <person name="Salvetti E."/>
            <person name="Wrobel A."/>
            <person name="Rasinkangas P."/>
            <person name="Parkhill J."/>
            <person name="Rea M.C."/>
            <person name="O'Sullivan O."/>
            <person name="Ritari J."/>
            <person name="Douillard F.P."/>
            <person name="Paul Ross R."/>
            <person name="Yang R."/>
            <person name="Briner A.E."/>
            <person name="Felis G.E."/>
            <person name="de Vos W.M."/>
            <person name="Barrangou R."/>
            <person name="Klaenhammer T.R."/>
            <person name="Caufield P.W."/>
            <person name="Cui Y."/>
            <person name="Zhang H."/>
            <person name="O'Toole P.W."/>
        </authorList>
    </citation>
    <scope>NUCLEOTIDE SEQUENCE [LARGE SCALE GENOMIC DNA]</scope>
    <source>
        <strain evidence="9 10">DSM 15946</strain>
    </source>
</reference>
<dbReference type="EMBL" id="AZFK01000053">
    <property type="protein sequence ID" value="KRL89156.1"/>
    <property type="molecule type" value="Genomic_DNA"/>
</dbReference>
<evidence type="ECO:0000313" key="10">
    <source>
        <dbReference type="Proteomes" id="UP000050816"/>
    </source>
</evidence>
<keyword evidence="7" id="KW-0479">Metal-binding</keyword>
<keyword evidence="7" id="KW-0862">Zinc</keyword>
<feature type="transmembrane region" description="Helical" evidence="8">
    <location>
        <begin position="109"/>
        <end position="128"/>
    </location>
</feature>
<keyword evidence="5 8" id="KW-1133">Transmembrane helix</keyword>
<dbReference type="Proteomes" id="UP000050816">
    <property type="component" value="Unassembled WGS sequence"/>
</dbReference>
<keyword evidence="4 8" id="KW-0812">Transmembrane</keyword>
<protein>
    <submittedName>
        <fullName evidence="9">Hemolysin III</fullName>
    </submittedName>
</protein>
<comment type="subcellular location">
    <subcellularLocation>
        <location evidence="1">Cell membrane</location>
        <topology evidence="1">Multi-pass membrane protein</topology>
    </subcellularLocation>
</comment>
<feature type="transmembrane region" description="Helical" evidence="8">
    <location>
        <begin position="190"/>
        <end position="210"/>
    </location>
</feature>
<dbReference type="GO" id="GO:0005886">
    <property type="term" value="C:plasma membrane"/>
    <property type="evidence" value="ECO:0007669"/>
    <property type="project" value="UniProtKB-SubCell"/>
</dbReference>
<proteinExistence type="inferred from homology"/>
<evidence type="ECO:0000256" key="5">
    <source>
        <dbReference type="ARBA" id="ARBA00022989"/>
    </source>
</evidence>
<dbReference type="PATRIC" id="fig|1423760.3.peg.1971"/>
<evidence type="ECO:0000256" key="4">
    <source>
        <dbReference type="ARBA" id="ARBA00022692"/>
    </source>
</evidence>
<dbReference type="InterPro" id="IPR004254">
    <property type="entry name" value="AdipoR/HlyIII-related"/>
</dbReference>
<feature type="transmembrane region" description="Helical" evidence="8">
    <location>
        <begin position="85"/>
        <end position="103"/>
    </location>
</feature>
<feature type="transmembrane region" description="Helical" evidence="8">
    <location>
        <begin position="21"/>
        <end position="40"/>
    </location>
</feature>
<evidence type="ECO:0000256" key="1">
    <source>
        <dbReference type="ARBA" id="ARBA00004651"/>
    </source>
</evidence>
<evidence type="ECO:0000256" key="3">
    <source>
        <dbReference type="ARBA" id="ARBA00022475"/>
    </source>
</evidence>
<feature type="transmembrane region" description="Helical" evidence="8">
    <location>
        <begin position="164"/>
        <end position="183"/>
    </location>
</feature>
<dbReference type="AlphaFoldDB" id="A0A0R1U995"/>
<comment type="caution">
    <text evidence="9">The sequence shown here is derived from an EMBL/GenBank/DDBJ whole genome shotgun (WGS) entry which is preliminary data.</text>
</comment>
<keyword evidence="6 8" id="KW-0472">Membrane</keyword>
<feature type="binding site" evidence="7">
    <location>
        <position position="68"/>
    </location>
    <ligand>
        <name>Zn(2+)</name>
        <dbReference type="ChEBI" id="CHEBI:29105"/>
    </ligand>
</feature>
<accession>A0A0R1U995</accession>
<name>A0A0R1U995_9LACO</name>
<feature type="binding site" evidence="7">
    <location>
        <position position="193"/>
    </location>
    <ligand>
        <name>Zn(2+)</name>
        <dbReference type="ChEBI" id="CHEBI:29105"/>
    </ligand>
</feature>
<evidence type="ECO:0000256" key="7">
    <source>
        <dbReference type="PIRSR" id="PIRSR604254-1"/>
    </source>
</evidence>
<feature type="binding site" evidence="7">
    <location>
        <position position="189"/>
    </location>
    <ligand>
        <name>Zn(2+)</name>
        <dbReference type="ChEBI" id="CHEBI:29105"/>
    </ligand>
</feature>
<evidence type="ECO:0000256" key="6">
    <source>
        <dbReference type="ARBA" id="ARBA00023136"/>
    </source>
</evidence>
<keyword evidence="3" id="KW-1003">Cell membrane</keyword>
<dbReference type="GO" id="GO:0140911">
    <property type="term" value="F:pore-forming activity"/>
    <property type="evidence" value="ECO:0007669"/>
    <property type="project" value="InterPro"/>
</dbReference>
<evidence type="ECO:0000313" key="9">
    <source>
        <dbReference type="EMBL" id="KRL89156.1"/>
    </source>
</evidence>
<feature type="transmembrane region" description="Helical" evidence="8">
    <location>
        <begin position="52"/>
        <end position="73"/>
    </location>
</feature>
<organism evidence="9 10">
    <name type="scientific">Limosilactobacillus ingluviei DSM 15946</name>
    <dbReference type="NCBI Taxonomy" id="1423760"/>
    <lineage>
        <taxon>Bacteria</taxon>
        <taxon>Bacillati</taxon>
        <taxon>Bacillota</taxon>
        <taxon>Bacilli</taxon>
        <taxon>Lactobacillales</taxon>
        <taxon>Lactobacillaceae</taxon>
        <taxon>Limosilactobacillus</taxon>
    </lineage>
</organism>
<dbReference type="InterPro" id="IPR005744">
    <property type="entry name" value="Hy-lIII"/>
</dbReference>
<dbReference type="PANTHER" id="PTHR20855:SF3">
    <property type="entry name" value="LD03007P"/>
    <property type="match status" value="1"/>
</dbReference>